<dbReference type="Gene3D" id="3.90.180.10">
    <property type="entry name" value="Medium-chain alcohol dehydrogenases, catalytic domain"/>
    <property type="match status" value="1"/>
</dbReference>
<dbReference type="RefSeq" id="WP_345357349.1">
    <property type="nucleotide sequence ID" value="NZ_BAABHJ010000012.1"/>
</dbReference>
<dbReference type="PANTHER" id="PTHR43677:SF4">
    <property type="entry name" value="QUINONE OXIDOREDUCTASE-LIKE PROTEIN 2"/>
    <property type="match status" value="1"/>
</dbReference>
<dbReference type="Pfam" id="PF08240">
    <property type="entry name" value="ADH_N"/>
    <property type="match status" value="1"/>
</dbReference>
<dbReference type="InterPro" id="IPR011032">
    <property type="entry name" value="GroES-like_sf"/>
</dbReference>
<dbReference type="EMBL" id="BAABHJ010000012">
    <property type="protein sequence ID" value="GAA4610620.1"/>
    <property type="molecule type" value="Genomic_DNA"/>
</dbReference>
<dbReference type="SUPFAM" id="SSF51735">
    <property type="entry name" value="NAD(P)-binding Rossmann-fold domains"/>
    <property type="match status" value="1"/>
</dbReference>
<name>A0ABP8TPX7_9ACTN</name>
<protein>
    <submittedName>
        <fullName evidence="2">Zinc-binding dehydrogenase</fullName>
    </submittedName>
</protein>
<dbReference type="CDD" id="cd08270">
    <property type="entry name" value="MDR4"/>
    <property type="match status" value="1"/>
</dbReference>
<dbReference type="Pfam" id="PF00107">
    <property type="entry name" value="ADH_zinc_N"/>
    <property type="match status" value="1"/>
</dbReference>
<dbReference type="InterPro" id="IPR020843">
    <property type="entry name" value="ER"/>
</dbReference>
<dbReference type="InterPro" id="IPR013154">
    <property type="entry name" value="ADH-like_N"/>
</dbReference>
<dbReference type="Proteomes" id="UP001500212">
    <property type="component" value="Unassembled WGS sequence"/>
</dbReference>
<feature type="domain" description="Enoyl reductase (ER)" evidence="1">
    <location>
        <begin position="13"/>
        <end position="303"/>
    </location>
</feature>
<dbReference type="InterPro" id="IPR036291">
    <property type="entry name" value="NAD(P)-bd_dom_sf"/>
</dbReference>
<sequence>MRAVVHDPEAPAGLSLRTVPDPVPRRDQALIEVRAASLNFVDVGFLADRGRPGSVPGMDAAGVVAEAAADGSGPPSGTRVASFGWDAGAWAELRAADTADLAVVPDAVDLGAASALPAAGVTALRALRAIGPVVGRRVLVTGASGGVGRFAVQLAARAGAYVIAAVGGPDRAAGLRELGADEVVTDLRDVTAPVFGVLENVGGALLAEAFGLVEPGGCAQSIGMASREPTTIDFEQERLAGGRKRLEPFNVGREAFGPDLAYLVDLLAQGALDPQIGWRGSWDRAREAAEALLARRVRGKAVLDIGPA</sequence>
<keyword evidence="3" id="KW-1185">Reference proteome</keyword>
<dbReference type="SMART" id="SM00829">
    <property type="entry name" value="PKS_ER"/>
    <property type="match status" value="1"/>
</dbReference>
<evidence type="ECO:0000313" key="2">
    <source>
        <dbReference type="EMBL" id="GAA4610620.1"/>
    </source>
</evidence>
<organism evidence="2 3">
    <name type="scientific">Actinoallomurus liliacearum</name>
    <dbReference type="NCBI Taxonomy" id="1080073"/>
    <lineage>
        <taxon>Bacteria</taxon>
        <taxon>Bacillati</taxon>
        <taxon>Actinomycetota</taxon>
        <taxon>Actinomycetes</taxon>
        <taxon>Streptosporangiales</taxon>
        <taxon>Thermomonosporaceae</taxon>
        <taxon>Actinoallomurus</taxon>
    </lineage>
</organism>
<gene>
    <name evidence="2" type="ORF">GCM10023195_44140</name>
</gene>
<accession>A0ABP8TPX7</accession>
<proteinExistence type="predicted"/>
<dbReference type="PANTHER" id="PTHR43677">
    <property type="entry name" value="SHORT-CHAIN DEHYDROGENASE/REDUCTASE"/>
    <property type="match status" value="1"/>
</dbReference>
<reference evidence="3" key="1">
    <citation type="journal article" date="2019" name="Int. J. Syst. Evol. Microbiol.">
        <title>The Global Catalogue of Microorganisms (GCM) 10K type strain sequencing project: providing services to taxonomists for standard genome sequencing and annotation.</title>
        <authorList>
            <consortium name="The Broad Institute Genomics Platform"/>
            <consortium name="The Broad Institute Genome Sequencing Center for Infectious Disease"/>
            <person name="Wu L."/>
            <person name="Ma J."/>
        </authorList>
    </citation>
    <scope>NUCLEOTIDE SEQUENCE [LARGE SCALE GENOMIC DNA]</scope>
    <source>
        <strain evidence="3">JCM 17938</strain>
    </source>
</reference>
<dbReference type="InterPro" id="IPR013149">
    <property type="entry name" value="ADH-like_C"/>
</dbReference>
<evidence type="ECO:0000259" key="1">
    <source>
        <dbReference type="SMART" id="SM00829"/>
    </source>
</evidence>
<evidence type="ECO:0000313" key="3">
    <source>
        <dbReference type="Proteomes" id="UP001500212"/>
    </source>
</evidence>
<comment type="caution">
    <text evidence="2">The sequence shown here is derived from an EMBL/GenBank/DDBJ whole genome shotgun (WGS) entry which is preliminary data.</text>
</comment>
<dbReference type="InterPro" id="IPR051397">
    <property type="entry name" value="Zn-ADH-like_protein"/>
</dbReference>
<dbReference type="Gene3D" id="3.40.50.720">
    <property type="entry name" value="NAD(P)-binding Rossmann-like Domain"/>
    <property type="match status" value="1"/>
</dbReference>
<dbReference type="SUPFAM" id="SSF50129">
    <property type="entry name" value="GroES-like"/>
    <property type="match status" value="1"/>
</dbReference>